<dbReference type="Pfam" id="PF08743">
    <property type="entry name" value="Nse4_C"/>
    <property type="match status" value="1"/>
</dbReference>
<evidence type="ECO:0000256" key="1">
    <source>
        <dbReference type="ARBA" id="ARBA00004123"/>
    </source>
</evidence>
<evidence type="ECO:0000256" key="2">
    <source>
        <dbReference type="ARBA" id="ARBA00008997"/>
    </source>
</evidence>
<dbReference type="Proteomes" id="UP001168098">
    <property type="component" value="Unassembled WGS sequence"/>
</dbReference>
<keyword evidence="9" id="KW-0472">Membrane</keyword>
<dbReference type="PANTHER" id="PTHR16140:SF0">
    <property type="entry name" value="NON-STRUCTURAL MAINTENANCE OF CHROMOSOMES ELEMENT 4"/>
    <property type="match status" value="1"/>
</dbReference>
<comment type="subcellular location">
    <subcellularLocation>
        <location evidence="1 7">Nucleus</location>
    </subcellularLocation>
</comment>
<accession>A0AA38ZUF9</accession>
<evidence type="ECO:0000259" key="10">
    <source>
        <dbReference type="Pfam" id="PF08743"/>
    </source>
</evidence>
<reference evidence="11 12" key="1">
    <citation type="journal article" date="2023" name="BMC Biotechnol.">
        <title>Vitis rotundifolia cv Carlos genome sequencing.</title>
        <authorList>
            <person name="Huff M."/>
            <person name="Hulse-Kemp A."/>
            <person name="Scheffler B."/>
            <person name="Youngblood R."/>
            <person name="Simpson S."/>
            <person name="Babiker E."/>
            <person name="Staton M."/>
        </authorList>
    </citation>
    <scope>NUCLEOTIDE SEQUENCE [LARGE SCALE GENOMIC DNA]</scope>
    <source>
        <tissue evidence="11">Leaf</tissue>
    </source>
</reference>
<keyword evidence="4 7" id="KW-0233">DNA recombination</keyword>
<evidence type="ECO:0000256" key="7">
    <source>
        <dbReference type="RuleBase" id="RU365071"/>
    </source>
</evidence>
<keyword evidence="12" id="KW-1185">Reference proteome</keyword>
<evidence type="ECO:0000256" key="8">
    <source>
        <dbReference type="SAM" id="MobiDB-lite"/>
    </source>
</evidence>
<evidence type="ECO:0000256" key="5">
    <source>
        <dbReference type="ARBA" id="ARBA00023204"/>
    </source>
</evidence>
<dbReference type="PANTHER" id="PTHR16140">
    <property type="entry name" value="NON-STRUCTURAL MAINTENANCE OF CHROMOSOMES ELEMENT 4"/>
    <property type="match status" value="1"/>
</dbReference>
<proteinExistence type="inferred from homology"/>
<comment type="similarity">
    <text evidence="2 7">Belongs to the NSE4 family.</text>
</comment>
<feature type="transmembrane region" description="Helical" evidence="9">
    <location>
        <begin position="281"/>
        <end position="303"/>
    </location>
</feature>
<dbReference type="InterPro" id="IPR014854">
    <property type="entry name" value="Nse4_C"/>
</dbReference>
<organism evidence="11 12">
    <name type="scientific">Vitis rotundifolia</name>
    <name type="common">Muscadine grape</name>
    <dbReference type="NCBI Taxonomy" id="103349"/>
    <lineage>
        <taxon>Eukaryota</taxon>
        <taxon>Viridiplantae</taxon>
        <taxon>Streptophyta</taxon>
        <taxon>Embryophyta</taxon>
        <taxon>Tracheophyta</taxon>
        <taxon>Spermatophyta</taxon>
        <taxon>Magnoliopsida</taxon>
        <taxon>eudicotyledons</taxon>
        <taxon>Gunneridae</taxon>
        <taxon>Pentapetalae</taxon>
        <taxon>rosids</taxon>
        <taxon>Vitales</taxon>
        <taxon>Vitaceae</taxon>
        <taxon>Viteae</taxon>
        <taxon>Vitis</taxon>
    </lineage>
</organism>
<dbReference type="EMBL" id="JARBHA010000008">
    <property type="protein sequence ID" value="KAJ9695520.1"/>
    <property type="molecule type" value="Genomic_DNA"/>
</dbReference>
<evidence type="ECO:0000256" key="9">
    <source>
        <dbReference type="SAM" id="Phobius"/>
    </source>
</evidence>
<keyword evidence="3 7" id="KW-0227">DNA damage</keyword>
<name>A0AA38ZUF9_VITRO</name>
<dbReference type="GO" id="GO:0006310">
    <property type="term" value="P:DNA recombination"/>
    <property type="evidence" value="ECO:0007669"/>
    <property type="project" value="UniProtKB-UniRule"/>
</dbReference>
<dbReference type="GO" id="GO:0030915">
    <property type="term" value="C:Smc5-Smc6 complex"/>
    <property type="evidence" value="ECO:0007669"/>
    <property type="project" value="UniProtKB-UniRule"/>
</dbReference>
<evidence type="ECO:0000313" key="11">
    <source>
        <dbReference type="EMBL" id="KAJ9695520.1"/>
    </source>
</evidence>
<keyword evidence="9" id="KW-1133">Transmembrane helix</keyword>
<sequence length="343" mass="38396">MVRTVKREVGSSSRANANEAGADNSGHQGVTERRVLRSRYLAVKNQICDGREDITKVDSDKFKSIINEVESLHQQVQKPREQVADAEALLDITNTLVTSVKAHGNEGITPSDFVSCLLQEFGQNPGVSTSAEDAGNSIVWKDIGLVVSHIFKRAPGCCTMLGPMNTEMKQRKPVVHNKRVRPTESARPEELDDTVVEEKSDTDKNMSIMFDILRKNRRVRLENLILNRNSFAQTVENLFALSFLVKDGRAEITVDERGCHLVCKILHQIIDILGSLCFPHLLHVLVYVCVHFSFLIVVIVFACQHQGMLLLPMQLSQGRSVTTTLSSDLTLRIGRYFNKNLDD</sequence>
<comment type="subunit">
    <text evidence="7">Component of the SMC5-SMC6 complex.</text>
</comment>
<keyword evidence="6 7" id="KW-0539">Nucleus</keyword>
<dbReference type="GO" id="GO:0005634">
    <property type="term" value="C:nucleus"/>
    <property type="evidence" value="ECO:0007669"/>
    <property type="project" value="UniProtKB-SubCell"/>
</dbReference>
<dbReference type="AlphaFoldDB" id="A0AA38ZUF9"/>
<evidence type="ECO:0000256" key="6">
    <source>
        <dbReference type="ARBA" id="ARBA00023242"/>
    </source>
</evidence>
<comment type="caution">
    <text evidence="11">The sequence shown here is derived from an EMBL/GenBank/DDBJ whole genome shotgun (WGS) entry which is preliminary data.</text>
</comment>
<keyword evidence="5 7" id="KW-0234">DNA repair</keyword>
<protein>
    <recommendedName>
        <fullName evidence="7">Non-structural maintenance of chromosomes element 4</fullName>
    </recommendedName>
</protein>
<dbReference type="GO" id="GO:0006281">
    <property type="term" value="P:DNA repair"/>
    <property type="evidence" value="ECO:0007669"/>
    <property type="project" value="UniProtKB-UniRule"/>
</dbReference>
<feature type="domain" description="Non-structural maintenance of chromosome element 4 C-terminal" evidence="10">
    <location>
        <begin position="219"/>
        <end position="262"/>
    </location>
</feature>
<gene>
    <name evidence="11" type="ORF">PVL29_010816</name>
</gene>
<evidence type="ECO:0000256" key="3">
    <source>
        <dbReference type="ARBA" id="ARBA00022763"/>
    </source>
</evidence>
<dbReference type="InterPro" id="IPR027786">
    <property type="entry name" value="Nse4/EID"/>
</dbReference>
<feature type="region of interest" description="Disordered" evidence="8">
    <location>
        <begin position="1"/>
        <end position="31"/>
    </location>
</feature>
<keyword evidence="9" id="KW-0812">Transmembrane</keyword>
<evidence type="ECO:0000256" key="4">
    <source>
        <dbReference type="ARBA" id="ARBA00023172"/>
    </source>
</evidence>
<evidence type="ECO:0000313" key="12">
    <source>
        <dbReference type="Proteomes" id="UP001168098"/>
    </source>
</evidence>
<comment type="function">
    <text evidence="7">Component of the SMC5-SMC6 complex, that promotes sister chromatid alignment after DNA damage and facilitates double-stranded DNA breaks (DSBs) repair via homologous recombination between sister chromatids.</text>
</comment>